<dbReference type="KEGG" id="trg:TRUGW13939_10777"/>
<keyword evidence="1" id="KW-0862">Zinc</keyword>
<dbReference type="Proteomes" id="UP000509510">
    <property type="component" value="Chromosome VI"/>
</dbReference>
<dbReference type="EMBL" id="CP055903">
    <property type="protein sequence ID" value="QKX63606.1"/>
    <property type="molecule type" value="Genomic_DNA"/>
</dbReference>
<evidence type="ECO:0000259" key="3">
    <source>
        <dbReference type="PROSITE" id="PS50103"/>
    </source>
</evidence>
<protein>
    <recommendedName>
        <fullName evidence="3">C3H1-type domain-containing protein</fullName>
    </recommendedName>
</protein>
<evidence type="ECO:0000256" key="2">
    <source>
        <dbReference type="SAM" id="MobiDB-lite"/>
    </source>
</evidence>
<proteinExistence type="predicted"/>
<keyword evidence="1" id="KW-0863">Zinc-finger</keyword>
<name>A0A7H8RBB5_TALRU</name>
<accession>A0A7H8RBB5</accession>
<evidence type="ECO:0000313" key="5">
    <source>
        <dbReference type="Proteomes" id="UP000509510"/>
    </source>
</evidence>
<dbReference type="GO" id="GO:0008270">
    <property type="term" value="F:zinc ion binding"/>
    <property type="evidence" value="ECO:0007669"/>
    <property type="project" value="UniProtKB-KW"/>
</dbReference>
<dbReference type="AlphaFoldDB" id="A0A7H8RBB5"/>
<dbReference type="PROSITE" id="PS50103">
    <property type="entry name" value="ZF_C3H1"/>
    <property type="match status" value="1"/>
</dbReference>
<feature type="zinc finger region" description="C3H1-type" evidence="1">
    <location>
        <begin position="106"/>
        <end position="135"/>
    </location>
</feature>
<dbReference type="InterPro" id="IPR000571">
    <property type="entry name" value="Znf_CCCH"/>
</dbReference>
<evidence type="ECO:0000256" key="1">
    <source>
        <dbReference type="PROSITE-ProRule" id="PRU00723"/>
    </source>
</evidence>
<evidence type="ECO:0000313" key="4">
    <source>
        <dbReference type="EMBL" id="QKX63606.1"/>
    </source>
</evidence>
<dbReference type="GeneID" id="55998256"/>
<feature type="region of interest" description="Disordered" evidence="2">
    <location>
        <begin position="157"/>
        <end position="214"/>
    </location>
</feature>
<dbReference type="OrthoDB" id="5355510at2759"/>
<feature type="domain" description="C3H1-type" evidence="3">
    <location>
        <begin position="106"/>
        <end position="135"/>
    </location>
</feature>
<reference evidence="5" key="1">
    <citation type="submission" date="2020-06" db="EMBL/GenBank/DDBJ databases">
        <title>A chromosome-scale genome assembly of Talaromyces rugulosus W13939.</title>
        <authorList>
            <person name="Wang B."/>
            <person name="Guo L."/>
            <person name="Ye K."/>
            <person name="Wang L."/>
        </authorList>
    </citation>
    <scope>NUCLEOTIDE SEQUENCE [LARGE SCALE GENOMIC DNA]</scope>
    <source>
        <strain evidence="5">W13939</strain>
    </source>
</reference>
<keyword evidence="5" id="KW-1185">Reference proteome</keyword>
<keyword evidence="1" id="KW-0479">Metal-binding</keyword>
<organism evidence="4 5">
    <name type="scientific">Talaromyces rugulosus</name>
    <name type="common">Penicillium rugulosum</name>
    <dbReference type="NCBI Taxonomy" id="121627"/>
    <lineage>
        <taxon>Eukaryota</taxon>
        <taxon>Fungi</taxon>
        <taxon>Dikarya</taxon>
        <taxon>Ascomycota</taxon>
        <taxon>Pezizomycotina</taxon>
        <taxon>Eurotiomycetes</taxon>
        <taxon>Eurotiomycetidae</taxon>
        <taxon>Eurotiales</taxon>
        <taxon>Trichocomaceae</taxon>
        <taxon>Talaromyces</taxon>
        <taxon>Talaromyces sect. Islandici</taxon>
    </lineage>
</organism>
<feature type="region of interest" description="Disordered" evidence="2">
    <location>
        <begin position="255"/>
        <end position="277"/>
    </location>
</feature>
<feature type="compositionally biased region" description="Polar residues" evidence="2">
    <location>
        <begin position="255"/>
        <end position="264"/>
    </location>
</feature>
<gene>
    <name evidence="4" type="ORF">TRUGW13939_10777</name>
</gene>
<feature type="compositionally biased region" description="Basic and acidic residues" evidence="2">
    <location>
        <begin position="205"/>
        <end position="214"/>
    </location>
</feature>
<sequence>MPELRPQFFLGRDDGSIVPLIALDELPPHVSIRGVPRNMSLGEAEDMKNLGQIPWYGVYHVDLVKDRVGITTHPTNDTVAAITPYNGGSKGKSRLSEKKVNGSPSKQIKVYCTYWIRHGECDFAQQGCRFRHVMPTDLPTLQSIGFSDIPSWYREKGGLESLRSGPSSTGLPKGNWRKPSTPPKTIAYHDEDTLGNGNPLGPTEKPGDKALDHHDNARPSPELIGRASGFENTAGYPYIQDTFLVSPASTPSMSHTVDSLSPRSSLGGHNLWSPTDQKVKGRHTVASGGQACEKMVDDSEPEYRSITELLPYSVPEDRFGNITTERSTPERAMAYWCWGPCF</sequence>
<dbReference type="RefSeq" id="XP_035349780.1">
    <property type="nucleotide sequence ID" value="XM_035493887.1"/>
</dbReference>